<evidence type="ECO:0000256" key="5">
    <source>
        <dbReference type="SAM" id="SignalP"/>
    </source>
</evidence>
<sequence>MPTPWSRRAFLLALAAGSAAAATACTSEPPTGAVADDGSVTVTHAFGETRIPAAPTRVVSAGLTGQDCLLAVGVVPVGVTEWFGGQPFATWPWALPALGAAQPAVLNLDNGINFEAITALNPDLIIATNAGLDRATYDRLSGVAPTIAQSGTQAFFEPWKDQATAIGAAVFKHDQMQQLITDIDTRFTTAATANPAFKDKRALLLQGSLDGGDLVTTPPGWRTEFLTQLGFQVPETDPTVPRDRMAQVLGEADVLIWCADDPEIAALTADPLVAEQGTRNVFTGRDLAAAIAFSSPLSLPAVADQLPPLLTPALA</sequence>
<dbReference type="AlphaFoldDB" id="A0A1W9Z1B7"/>
<dbReference type="PANTHER" id="PTHR30532">
    <property type="entry name" value="IRON III DICITRATE-BINDING PERIPLASMIC PROTEIN"/>
    <property type="match status" value="1"/>
</dbReference>
<evidence type="ECO:0000256" key="3">
    <source>
        <dbReference type="ARBA" id="ARBA00022448"/>
    </source>
</evidence>
<dbReference type="PANTHER" id="PTHR30532:SF24">
    <property type="entry name" value="FERRIC ENTEROBACTIN-BINDING PERIPLASMIC PROTEIN FEPB"/>
    <property type="match status" value="1"/>
</dbReference>
<keyword evidence="4 5" id="KW-0732">Signal</keyword>
<evidence type="ECO:0000256" key="2">
    <source>
        <dbReference type="ARBA" id="ARBA00008814"/>
    </source>
</evidence>
<dbReference type="GO" id="GO:0030288">
    <property type="term" value="C:outer membrane-bounded periplasmic space"/>
    <property type="evidence" value="ECO:0007669"/>
    <property type="project" value="TreeGrafter"/>
</dbReference>
<dbReference type="PROSITE" id="PS50983">
    <property type="entry name" value="FE_B12_PBP"/>
    <property type="match status" value="1"/>
</dbReference>
<comment type="similarity">
    <text evidence="2">Belongs to the bacterial solute-binding protein 8 family.</text>
</comment>
<dbReference type="PROSITE" id="PS51257">
    <property type="entry name" value="PROKAR_LIPOPROTEIN"/>
    <property type="match status" value="1"/>
</dbReference>
<dbReference type="InterPro" id="IPR002491">
    <property type="entry name" value="ABC_transptr_periplasmic_BD"/>
</dbReference>
<feature type="domain" description="Fe/B12 periplasmic-binding" evidence="6">
    <location>
        <begin position="57"/>
        <end position="314"/>
    </location>
</feature>
<comment type="caution">
    <text evidence="7">The sequence shown here is derived from an EMBL/GenBank/DDBJ whole genome shotgun (WGS) entry which is preliminary data.</text>
</comment>
<dbReference type="PROSITE" id="PS51318">
    <property type="entry name" value="TAT"/>
    <property type="match status" value="1"/>
</dbReference>
<feature type="chain" id="PRO_5039473361" evidence="5">
    <location>
        <begin position="22"/>
        <end position="315"/>
    </location>
</feature>
<keyword evidence="3" id="KW-0813">Transport</keyword>
<comment type="subcellular location">
    <subcellularLocation>
        <location evidence="1">Cell envelope</location>
    </subcellularLocation>
</comment>
<reference evidence="7 8" key="1">
    <citation type="submission" date="2017-02" db="EMBL/GenBank/DDBJ databases">
        <title>The new phylogeny of genus Mycobacterium.</title>
        <authorList>
            <person name="Tortoli E."/>
            <person name="Trovato A."/>
            <person name="Cirillo D.M."/>
        </authorList>
    </citation>
    <scope>NUCLEOTIDE SEQUENCE [LARGE SCALE GENOMIC DNA]</scope>
    <source>
        <strain evidence="7 8">DSM 45578</strain>
    </source>
</reference>
<dbReference type="Pfam" id="PF01497">
    <property type="entry name" value="Peripla_BP_2"/>
    <property type="match status" value="1"/>
</dbReference>
<organism evidence="7 8">
    <name type="scientific">Mycolicibacterium bacteremicum</name>
    <name type="common">Mycobacterium bacteremicum</name>
    <dbReference type="NCBI Taxonomy" id="564198"/>
    <lineage>
        <taxon>Bacteria</taxon>
        <taxon>Bacillati</taxon>
        <taxon>Actinomycetota</taxon>
        <taxon>Actinomycetes</taxon>
        <taxon>Mycobacteriales</taxon>
        <taxon>Mycobacteriaceae</taxon>
        <taxon>Mycolicibacterium</taxon>
    </lineage>
</organism>
<evidence type="ECO:0000256" key="4">
    <source>
        <dbReference type="ARBA" id="ARBA00022729"/>
    </source>
</evidence>
<dbReference type="Proteomes" id="UP000192366">
    <property type="component" value="Unassembled WGS sequence"/>
</dbReference>
<dbReference type="STRING" id="564198.BST17_06105"/>
<evidence type="ECO:0000313" key="7">
    <source>
        <dbReference type="EMBL" id="ORA06118.1"/>
    </source>
</evidence>
<keyword evidence="8" id="KW-1185">Reference proteome</keyword>
<protein>
    <submittedName>
        <fullName evidence="7">Iron ABC transporter substrate-binding protein</fullName>
    </submittedName>
</protein>
<dbReference type="RefSeq" id="WP_083056569.1">
    <property type="nucleotide sequence ID" value="NZ_JACKVM010000008.1"/>
</dbReference>
<dbReference type="GO" id="GO:1901678">
    <property type="term" value="P:iron coordination entity transport"/>
    <property type="evidence" value="ECO:0007669"/>
    <property type="project" value="UniProtKB-ARBA"/>
</dbReference>
<evidence type="ECO:0000259" key="6">
    <source>
        <dbReference type="PROSITE" id="PS50983"/>
    </source>
</evidence>
<dbReference type="EMBL" id="MVHJ01000004">
    <property type="protein sequence ID" value="ORA06118.1"/>
    <property type="molecule type" value="Genomic_DNA"/>
</dbReference>
<name>A0A1W9Z1B7_MYCBA</name>
<dbReference type="InterPro" id="IPR051313">
    <property type="entry name" value="Bact_iron-sidero_bind"/>
</dbReference>
<feature type="signal peptide" evidence="5">
    <location>
        <begin position="1"/>
        <end position="21"/>
    </location>
</feature>
<evidence type="ECO:0000256" key="1">
    <source>
        <dbReference type="ARBA" id="ARBA00004196"/>
    </source>
</evidence>
<dbReference type="SUPFAM" id="SSF53807">
    <property type="entry name" value="Helical backbone' metal receptor"/>
    <property type="match status" value="1"/>
</dbReference>
<accession>A0A1W9Z1B7</accession>
<evidence type="ECO:0000313" key="8">
    <source>
        <dbReference type="Proteomes" id="UP000192366"/>
    </source>
</evidence>
<dbReference type="InterPro" id="IPR006311">
    <property type="entry name" value="TAT_signal"/>
</dbReference>
<dbReference type="Gene3D" id="3.40.50.1980">
    <property type="entry name" value="Nitrogenase molybdenum iron protein domain"/>
    <property type="match status" value="2"/>
</dbReference>
<proteinExistence type="inferred from homology"/>
<gene>
    <name evidence="7" type="ORF">BST17_06105</name>
</gene>